<dbReference type="InterPro" id="IPR000477">
    <property type="entry name" value="RT_dom"/>
</dbReference>
<keyword evidence="3" id="KW-1185">Reference proteome</keyword>
<dbReference type="Gene3D" id="3.10.10.10">
    <property type="entry name" value="HIV Type 1 Reverse Transcriptase, subunit A, domain 1"/>
    <property type="match status" value="1"/>
</dbReference>
<evidence type="ECO:0000313" key="2">
    <source>
        <dbReference type="EMBL" id="MBW0514905.1"/>
    </source>
</evidence>
<evidence type="ECO:0000313" key="3">
    <source>
        <dbReference type="Proteomes" id="UP000765509"/>
    </source>
</evidence>
<name>A0A9Q3E2S6_9BASI</name>
<dbReference type="EMBL" id="AVOT02024298">
    <property type="protein sequence ID" value="MBW0514905.1"/>
    <property type="molecule type" value="Genomic_DNA"/>
</dbReference>
<dbReference type="OrthoDB" id="10678662at2759"/>
<gene>
    <name evidence="2" type="ORF">O181_054620</name>
</gene>
<protein>
    <recommendedName>
        <fullName evidence="1">Reverse transcriptase domain-containing protein</fullName>
    </recommendedName>
</protein>
<dbReference type="InterPro" id="IPR043128">
    <property type="entry name" value="Rev_trsase/Diguanyl_cyclase"/>
</dbReference>
<reference evidence="2" key="1">
    <citation type="submission" date="2021-03" db="EMBL/GenBank/DDBJ databases">
        <title>Draft genome sequence of rust myrtle Austropuccinia psidii MF-1, a brazilian biotype.</title>
        <authorList>
            <person name="Quecine M.C."/>
            <person name="Pachon D.M.R."/>
            <person name="Bonatelli M.L."/>
            <person name="Correr F.H."/>
            <person name="Franceschini L.M."/>
            <person name="Leite T.F."/>
            <person name="Margarido G.R.A."/>
            <person name="Almeida C.A."/>
            <person name="Ferrarezi J.A."/>
            <person name="Labate C.A."/>
        </authorList>
    </citation>
    <scope>NUCLEOTIDE SEQUENCE</scope>
    <source>
        <strain evidence="2">MF-1</strain>
    </source>
</reference>
<evidence type="ECO:0000259" key="1">
    <source>
        <dbReference type="Pfam" id="PF00078"/>
    </source>
</evidence>
<comment type="caution">
    <text evidence="2">The sequence shown here is derived from an EMBL/GenBank/DDBJ whole genome shotgun (WGS) entry which is preliminary data.</text>
</comment>
<dbReference type="InterPro" id="IPR050951">
    <property type="entry name" value="Retrovirus_Pol_polyprotein"/>
</dbReference>
<dbReference type="PANTHER" id="PTHR37984">
    <property type="entry name" value="PROTEIN CBG26694"/>
    <property type="match status" value="1"/>
</dbReference>
<dbReference type="Gene3D" id="3.30.70.270">
    <property type="match status" value="2"/>
</dbReference>
<dbReference type="PANTHER" id="PTHR37984:SF5">
    <property type="entry name" value="PROTEIN NYNRIN-LIKE"/>
    <property type="match status" value="1"/>
</dbReference>
<accession>A0A9Q3E2S6</accession>
<dbReference type="Proteomes" id="UP000765509">
    <property type="component" value="Unassembled WGS sequence"/>
</dbReference>
<dbReference type="Pfam" id="PF00078">
    <property type="entry name" value="RVT_1"/>
    <property type="match status" value="1"/>
</dbReference>
<dbReference type="InterPro" id="IPR043502">
    <property type="entry name" value="DNA/RNA_pol_sf"/>
</dbReference>
<sequence>MKEELIEVLFQYREAFASDNESLGAIKGHEVEIMINVERPYPPLSRIPAYPASPRASEELESHINELMKLGVLRKVGHNEEVEVKTPVIITWHNDISRMVGDFRALNAYTVSDRYPIPRIHTVLTQLSKEKFITSMDSLKGFHQNVLTPHARKSLRIIAYCGIHEYLRMPFSIKNAPSHYQRMTNTISPHELSEGWLIIYIDDIIFCSENWQLHLKRLSFVLKKILEVNMEISLQKCSFGFNKVKALGNVVSGLSLGVNKNKVSAVLLKQMPQSKKEMMSFLGFSSFHKQHLKDFAIQARSFYGICNQKTVFEMTQIRIQAY</sequence>
<feature type="domain" description="Reverse transcriptase" evidence="1">
    <location>
        <begin position="92"/>
        <end position="248"/>
    </location>
</feature>
<dbReference type="CDD" id="cd01647">
    <property type="entry name" value="RT_LTR"/>
    <property type="match status" value="1"/>
</dbReference>
<organism evidence="2 3">
    <name type="scientific">Austropuccinia psidii MF-1</name>
    <dbReference type="NCBI Taxonomy" id="1389203"/>
    <lineage>
        <taxon>Eukaryota</taxon>
        <taxon>Fungi</taxon>
        <taxon>Dikarya</taxon>
        <taxon>Basidiomycota</taxon>
        <taxon>Pucciniomycotina</taxon>
        <taxon>Pucciniomycetes</taxon>
        <taxon>Pucciniales</taxon>
        <taxon>Sphaerophragmiaceae</taxon>
        <taxon>Austropuccinia</taxon>
    </lineage>
</organism>
<proteinExistence type="predicted"/>
<dbReference type="SUPFAM" id="SSF56672">
    <property type="entry name" value="DNA/RNA polymerases"/>
    <property type="match status" value="1"/>
</dbReference>
<dbReference type="AlphaFoldDB" id="A0A9Q3E2S6"/>